<dbReference type="RefSeq" id="WP_226747093.1">
    <property type="nucleotide sequence ID" value="NZ_JAJATZ010000001.1"/>
</dbReference>
<keyword evidence="8" id="KW-1185">Reference proteome</keyword>
<proteinExistence type="predicted"/>
<dbReference type="NCBIfam" id="TIGR04407">
    <property type="entry name" value="LptF_YjgP"/>
    <property type="match status" value="1"/>
</dbReference>
<evidence type="ECO:0000313" key="8">
    <source>
        <dbReference type="Proteomes" id="UP001138961"/>
    </source>
</evidence>
<feature type="transmembrane region" description="Helical" evidence="6">
    <location>
        <begin position="103"/>
        <end position="122"/>
    </location>
</feature>
<evidence type="ECO:0000256" key="6">
    <source>
        <dbReference type="SAM" id="Phobius"/>
    </source>
</evidence>
<evidence type="ECO:0000313" key="7">
    <source>
        <dbReference type="EMBL" id="MCB5198086.1"/>
    </source>
</evidence>
<evidence type="ECO:0000256" key="5">
    <source>
        <dbReference type="ARBA" id="ARBA00023136"/>
    </source>
</evidence>
<feature type="transmembrane region" description="Helical" evidence="6">
    <location>
        <begin position="281"/>
        <end position="299"/>
    </location>
</feature>
<accession>A0ABS8BQU8</accession>
<gene>
    <name evidence="7" type="primary">lptF</name>
    <name evidence="7" type="ORF">LGQ03_02425</name>
</gene>
<evidence type="ECO:0000256" key="1">
    <source>
        <dbReference type="ARBA" id="ARBA00004651"/>
    </source>
</evidence>
<dbReference type="Proteomes" id="UP001138961">
    <property type="component" value="Unassembled WGS sequence"/>
</dbReference>
<evidence type="ECO:0000256" key="2">
    <source>
        <dbReference type="ARBA" id="ARBA00022475"/>
    </source>
</evidence>
<dbReference type="PANTHER" id="PTHR33529">
    <property type="entry name" value="SLR0882 PROTEIN-RELATED"/>
    <property type="match status" value="1"/>
</dbReference>
<dbReference type="InterPro" id="IPR005495">
    <property type="entry name" value="LptG/LptF_permease"/>
</dbReference>
<evidence type="ECO:0000256" key="3">
    <source>
        <dbReference type="ARBA" id="ARBA00022692"/>
    </source>
</evidence>
<comment type="caution">
    <text evidence="7">The sequence shown here is derived from an EMBL/GenBank/DDBJ whole genome shotgun (WGS) entry which is preliminary data.</text>
</comment>
<organism evidence="7 8">
    <name type="scientific">Loktanella gaetbuli</name>
    <dbReference type="NCBI Taxonomy" id="2881335"/>
    <lineage>
        <taxon>Bacteria</taxon>
        <taxon>Pseudomonadati</taxon>
        <taxon>Pseudomonadota</taxon>
        <taxon>Alphaproteobacteria</taxon>
        <taxon>Rhodobacterales</taxon>
        <taxon>Roseobacteraceae</taxon>
        <taxon>Loktanella</taxon>
    </lineage>
</organism>
<sequence>MGRIDRYLLRQLVLVFNFFGLVLVMVYWINAAVRLFDQLIADGQSASVIGQLLVLTLPNVIRAVVPIAAFAAAIYVTNRLSQDSELVVIQATGFSGRRLARPFIYFGLMVFVGMSLLVHVLTPLSAAVLNDRQAEIARSVTARILAEGQFIEPATGITIYIRDIAPNGELRDVMLSDMRDADTSVTYTASRAYLVNTGDTTQLVMVDGMAQTLRADTQRLFVTEFADFSYGIGDLITTGDPGPRNLRQITSQELWTDTAAVATETDTTQASVMAEFHDRNSQALFGIVGALLGYATLMLGSFSRFGVWPQIILAVVLLVVVKALETIGLDAAQTSAAHWPLAYLAVGVGLLIVAVLLFIAGRPYLFHRKPRQVA</sequence>
<feature type="transmembrane region" description="Helical" evidence="6">
    <location>
        <begin position="311"/>
        <end position="329"/>
    </location>
</feature>
<keyword evidence="2" id="KW-1003">Cell membrane</keyword>
<feature type="transmembrane region" description="Helical" evidence="6">
    <location>
        <begin position="12"/>
        <end position="29"/>
    </location>
</feature>
<dbReference type="InterPro" id="IPR030922">
    <property type="entry name" value="LptF"/>
</dbReference>
<dbReference type="PANTHER" id="PTHR33529:SF6">
    <property type="entry name" value="YJGP_YJGQ FAMILY PERMEASE"/>
    <property type="match status" value="1"/>
</dbReference>
<evidence type="ECO:0000256" key="4">
    <source>
        <dbReference type="ARBA" id="ARBA00022989"/>
    </source>
</evidence>
<feature type="transmembrane region" description="Helical" evidence="6">
    <location>
        <begin position="341"/>
        <end position="361"/>
    </location>
</feature>
<name>A0ABS8BQU8_9RHOB</name>
<keyword evidence="5 6" id="KW-0472">Membrane</keyword>
<reference evidence="7" key="1">
    <citation type="submission" date="2021-10" db="EMBL/GenBank/DDBJ databases">
        <title>Loktanella gaetbuli sp. nov., isolated from a tidal flat.</title>
        <authorList>
            <person name="Park S."/>
            <person name="Yoon J.-H."/>
        </authorList>
    </citation>
    <scope>NUCLEOTIDE SEQUENCE</scope>
    <source>
        <strain evidence="7">TSTF-M6</strain>
    </source>
</reference>
<comment type="subcellular location">
    <subcellularLocation>
        <location evidence="1">Cell membrane</location>
        <topology evidence="1">Multi-pass membrane protein</topology>
    </subcellularLocation>
</comment>
<keyword evidence="3 6" id="KW-0812">Transmembrane</keyword>
<keyword evidence="4 6" id="KW-1133">Transmembrane helix</keyword>
<protein>
    <submittedName>
        <fullName evidence="7">LPS export ABC transporter permease LptF</fullName>
    </submittedName>
</protein>
<dbReference type="EMBL" id="JAJATZ010000001">
    <property type="protein sequence ID" value="MCB5198086.1"/>
    <property type="molecule type" value="Genomic_DNA"/>
</dbReference>
<feature type="transmembrane region" description="Helical" evidence="6">
    <location>
        <begin position="49"/>
        <end position="76"/>
    </location>
</feature>
<dbReference type="Pfam" id="PF03739">
    <property type="entry name" value="LptF_LptG"/>
    <property type="match status" value="1"/>
</dbReference>